<dbReference type="InterPro" id="IPR050583">
    <property type="entry name" value="Mycobacterial_A85_antigen"/>
</dbReference>
<sequence>MNREYHKWWSPSLGREMEMLIFGHHGARALVFPTSRGRFFEWEDRGMFGPDGLGHHIAQGWLQVYCVDSVDGESWYNYTAHPGHRGWRHTQYMNYVVNEVLPLSRAKNDNPFLIVLGASFGAYHAACFAFKFPHLVGRMIGMSGMYDIKRFTGGYSDDNVYFNNPMDFIQHEHDWGRLEALRRMDIILATGKDDSLRHESERMSAVLWSKGIGNALRLWEGWSHDWPYWKRMLHLYIGGHD</sequence>
<dbReference type="SUPFAM" id="SSF53474">
    <property type="entry name" value="alpha/beta-Hydrolases"/>
    <property type="match status" value="1"/>
</dbReference>
<organism evidence="2 3">
    <name type="scientific">Candidatus Thermofonsia Clade 3 bacterium</name>
    <dbReference type="NCBI Taxonomy" id="2364212"/>
    <lineage>
        <taxon>Bacteria</taxon>
        <taxon>Bacillati</taxon>
        <taxon>Chloroflexota</taxon>
        <taxon>Candidatus Thermofontia</taxon>
        <taxon>Candidatus Thermofonsia Clade 3</taxon>
    </lineage>
</organism>
<dbReference type="PANTHER" id="PTHR48098">
    <property type="entry name" value="ENTEROCHELIN ESTERASE-RELATED"/>
    <property type="match status" value="1"/>
</dbReference>
<feature type="transmembrane region" description="Helical" evidence="1">
    <location>
        <begin position="112"/>
        <end position="132"/>
    </location>
</feature>
<dbReference type="InterPro" id="IPR029058">
    <property type="entry name" value="AB_hydrolase_fold"/>
</dbReference>
<dbReference type="EMBL" id="PGTN01000001">
    <property type="protein sequence ID" value="PJF49044.1"/>
    <property type="molecule type" value="Genomic_DNA"/>
</dbReference>
<evidence type="ECO:0000256" key="1">
    <source>
        <dbReference type="SAM" id="Phobius"/>
    </source>
</evidence>
<evidence type="ECO:0000313" key="3">
    <source>
        <dbReference type="Proteomes" id="UP000230790"/>
    </source>
</evidence>
<dbReference type="AlphaFoldDB" id="A0A2M8QGZ7"/>
<keyword evidence="1" id="KW-0472">Membrane</keyword>
<name>A0A2M8QGZ7_9CHLR</name>
<dbReference type="PANTHER" id="PTHR48098:SF3">
    <property type="entry name" value="IRON(III) ENTEROBACTIN ESTERASE"/>
    <property type="match status" value="1"/>
</dbReference>
<dbReference type="Gene3D" id="3.40.50.1820">
    <property type="entry name" value="alpha/beta hydrolase"/>
    <property type="match status" value="1"/>
</dbReference>
<reference evidence="2 3" key="1">
    <citation type="submission" date="2017-11" db="EMBL/GenBank/DDBJ databases">
        <title>Evolution of Phototrophy in the Chloroflexi Phylum Driven by Horizontal Gene Transfer.</title>
        <authorList>
            <person name="Ward L.M."/>
            <person name="Hemp J."/>
            <person name="Shih P.M."/>
            <person name="Mcglynn S.E."/>
            <person name="Fischer W."/>
        </authorList>
    </citation>
    <scope>NUCLEOTIDE SEQUENCE [LARGE SCALE GENOMIC DNA]</scope>
    <source>
        <strain evidence="2">JP3_7</strain>
    </source>
</reference>
<keyword evidence="1" id="KW-1133">Transmembrane helix</keyword>
<dbReference type="Proteomes" id="UP000230790">
    <property type="component" value="Unassembled WGS sequence"/>
</dbReference>
<evidence type="ECO:0000313" key="2">
    <source>
        <dbReference type="EMBL" id="PJF49044.1"/>
    </source>
</evidence>
<gene>
    <name evidence="2" type="ORF">CUN48_00060</name>
</gene>
<proteinExistence type="predicted"/>
<accession>A0A2M8QGZ7</accession>
<keyword evidence="1" id="KW-0812">Transmembrane</keyword>
<protein>
    <submittedName>
        <fullName evidence="2">Esterase</fullName>
    </submittedName>
</protein>
<comment type="caution">
    <text evidence="2">The sequence shown here is derived from an EMBL/GenBank/DDBJ whole genome shotgun (WGS) entry which is preliminary data.</text>
</comment>